<name>A0ABZ0J2E6_9BURK</name>
<sequence length="58" mass="6571">MSPIDLSRLMQPFAANLVHERSIRIGQMQFRLAHDNTSKHQVVMTGLHSCSVISVSMY</sequence>
<dbReference type="EMBL" id="CP136921">
    <property type="protein sequence ID" value="WOO31526.1"/>
    <property type="molecule type" value="Genomic_DNA"/>
</dbReference>
<proteinExistence type="predicted"/>
<reference evidence="1 2" key="1">
    <citation type="submission" date="2023-03" db="EMBL/GenBank/DDBJ databases">
        <title>Diaphorobacter basophil sp. nov., isolated from a sewage-treatment plant.</title>
        <authorList>
            <person name="Yang K."/>
        </authorList>
    </citation>
    <scope>NUCLEOTIDE SEQUENCE [LARGE SCALE GENOMIC DNA]</scope>
    <source>
        <strain evidence="1 2">Y-1</strain>
    </source>
</reference>
<protein>
    <submittedName>
        <fullName evidence="1">Uncharacterized protein</fullName>
    </submittedName>
</protein>
<evidence type="ECO:0000313" key="2">
    <source>
        <dbReference type="Proteomes" id="UP001303211"/>
    </source>
</evidence>
<gene>
    <name evidence="1" type="ORF">P4826_14060</name>
</gene>
<dbReference type="Proteomes" id="UP001303211">
    <property type="component" value="Chromosome"/>
</dbReference>
<keyword evidence="2" id="KW-1185">Reference proteome</keyword>
<organism evidence="1 2">
    <name type="scientific">Diaphorobacter limosus</name>
    <dbReference type="NCBI Taxonomy" id="3036128"/>
    <lineage>
        <taxon>Bacteria</taxon>
        <taxon>Pseudomonadati</taxon>
        <taxon>Pseudomonadota</taxon>
        <taxon>Betaproteobacteria</taxon>
        <taxon>Burkholderiales</taxon>
        <taxon>Comamonadaceae</taxon>
        <taxon>Diaphorobacter</taxon>
    </lineage>
</organism>
<evidence type="ECO:0000313" key="1">
    <source>
        <dbReference type="EMBL" id="WOO31526.1"/>
    </source>
</evidence>
<dbReference type="RefSeq" id="WP_317701005.1">
    <property type="nucleotide sequence ID" value="NZ_CP136921.1"/>
</dbReference>
<accession>A0ABZ0J2E6</accession>